<dbReference type="InterPro" id="IPR052035">
    <property type="entry name" value="ZnF_BED_domain_contain"/>
</dbReference>
<dbReference type="EMBL" id="KQ483585">
    <property type="protein sequence ID" value="KYP45625.1"/>
    <property type="molecule type" value="Genomic_DNA"/>
</dbReference>
<dbReference type="Gramene" id="C.cajan_29111.t">
    <property type="protein sequence ID" value="C.cajan_29111.t.cds1"/>
    <property type="gene ID" value="C.cajan_29111"/>
</dbReference>
<evidence type="ECO:0000313" key="1">
    <source>
        <dbReference type="EMBL" id="KYP45625.1"/>
    </source>
</evidence>
<sequence length="86" mass="10029">MHEYPLAIVDHLGFKIYLSVLQPLFQVPSRNTMKQEIFKIYAFERSIVLKFLDSLQGRVTITSNMWTSSNQKRGYMAVTTHYIDGN</sequence>
<dbReference type="PANTHER" id="PTHR46481">
    <property type="entry name" value="ZINC FINGER BED DOMAIN-CONTAINING PROTEIN 4"/>
    <property type="match status" value="1"/>
</dbReference>
<organism evidence="1 2">
    <name type="scientific">Cajanus cajan</name>
    <name type="common">Pigeon pea</name>
    <name type="synonym">Cajanus indicus</name>
    <dbReference type="NCBI Taxonomy" id="3821"/>
    <lineage>
        <taxon>Eukaryota</taxon>
        <taxon>Viridiplantae</taxon>
        <taxon>Streptophyta</taxon>
        <taxon>Embryophyta</taxon>
        <taxon>Tracheophyta</taxon>
        <taxon>Spermatophyta</taxon>
        <taxon>Magnoliopsida</taxon>
        <taxon>eudicotyledons</taxon>
        <taxon>Gunneridae</taxon>
        <taxon>Pentapetalae</taxon>
        <taxon>rosids</taxon>
        <taxon>fabids</taxon>
        <taxon>Fabales</taxon>
        <taxon>Fabaceae</taxon>
        <taxon>Papilionoideae</taxon>
        <taxon>50 kb inversion clade</taxon>
        <taxon>NPAAA clade</taxon>
        <taxon>indigoferoid/millettioid clade</taxon>
        <taxon>Phaseoleae</taxon>
        <taxon>Cajanus</taxon>
    </lineage>
</organism>
<dbReference type="AlphaFoldDB" id="A0A151RSW6"/>
<name>A0A151RSW6_CAJCA</name>
<dbReference type="Proteomes" id="UP000075243">
    <property type="component" value="Unassembled WGS sequence"/>
</dbReference>
<reference evidence="1" key="1">
    <citation type="journal article" date="2012" name="Nat. Biotechnol.">
        <title>Draft genome sequence of pigeonpea (Cajanus cajan), an orphan legume crop of resource-poor farmers.</title>
        <authorList>
            <person name="Varshney R.K."/>
            <person name="Chen W."/>
            <person name="Li Y."/>
            <person name="Bharti A.K."/>
            <person name="Saxena R.K."/>
            <person name="Schlueter J.A."/>
            <person name="Donoghue M.T."/>
            <person name="Azam S."/>
            <person name="Fan G."/>
            <person name="Whaley A.M."/>
            <person name="Farmer A.D."/>
            <person name="Sheridan J."/>
            <person name="Iwata A."/>
            <person name="Tuteja R."/>
            <person name="Penmetsa R.V."/>
            <person name="Wu W."/>
            <person name="Upadhyaya H.D."/>
            <person name="Yang S.P."/>
            <person name="Shah T."/>
            <person name="Saxena K.B."/>
            <person name="Michael T."/>
            <person name="McCombie W.R."/>
            <person name="Yang B."/>
            <person name="Zhang G."/>
            <person name="Yang H."/>
            <person name="Wang J."/>
            <person name="Spillane C."/>
            <person name="Cook D.R."/>
            <person name="May G.D."/>
            <person name="Xu X."/>
            <person name="Jackson S.A."/>
        </authorList>
    </citation>
    <scope>NUCLEOTIDE SEQUENCE [LARGE SCALE GENOMIC DNA]</scope>
</reference>
<proteinExistence type="predicted"/>
<protein>
    <submittedName>
        <fullName evidence="1">AC transposase</fullName>
    </submittedName>
</protein>
<keyword evidence="2" id="KW-1185">Reference proteome</keyword>
<accession>A0A151RSW6</accession>
<dbReference type="OMA" id="TAHCINA"/>
<evidence type="ECO:0000313" key="2">
    <source>
        <dbReference type="Proteomes" id="UP000075243"/>
    </source>
</evidence>
<dbReference type="STRING" id="3821.A0A151RSW6"/>
<gene>
    <name evidence="1" type="ORF">KK1_032853</name>
</gene>
<dbReference type="PANTHER" id="PTHR46481:SF11">
    <property type="entry name" value="ZINC FINGER BED DOMAIN-CONTAINING PROTEIN RICESLEEPER 2-LIKE"/>
    <property type="match status" value="1"/>
</dbReference>